<dbReference type="InterPro" id="IPR051218">
    <property type="entry name" value="Sec_MonoDiacylglyc_Lipase"/>
</dbReference>
<dbReference type="PANTHER" id="PTHR45856:SF24">
    <property type="entry name" value="FUNGAL LIPASE-LIKE DOMAIN-CONTAINING PROTEIN"/>
    <property type="match status" value="1"/>
</dbReference>
<gene>
    <name evidence="5" type="ORF">G7K_3734-t1</name>
</gene>
<dbReference type="GO" id="GO:0006629">
    <property type="term" value="P:lipid metabolic process"/>
    <property type="evidence" value="ECO:0007669"/>
    <property type="project" value="InterPro"/>
</dbReference>
<reference evidence="5 6" key="1">
    <citation type="journal article" date="2011" name="J. Gen. Appl. Microbiol.">
        <title>Draft genome sequencing of the enigmatic yeast Saitoella complicata.</title>
        <authorList>
            <person name="Nishida H."/>
            <person name="Hamamoto M."/>
            <person name="Sugiyama J."/>
        </authorList>
    </citation>
    <scope>NUCLEOTIDE SEQUENCE [LARGE SCALE GENOMIC DNA]</scope>
    <source>
        <strain evidence="5 6">NRRL Y-17804</strain>
    </source>
</reference>
<comment type="catalytic activity">
    <reaction evidence="3">
        <text>a monoacylglycerol + H2O = glycerol + a fatty acid + H(+)</text>
        <dbReference type="Rhea" id="RHEA:15245"/>
        <dbReference type="ChEBI" id="CHEBI:15377"/>
        <dbReference type="ChEBI" id="CHEBI:15378"/>
        <dbReference type="ChEBI" id="CHEBI:17408"/>
        <dbReference type="ChEBI" id="CHEBI:17754"/>
        <dbReference type="ChEBI" id="CHEBI:28868"/>
    </reaction>
</comment>
<evidence type="ECO:0000256" key="2">
    <source>
        <dbReference type="ARBA" id="ARBA00047591"/>
    </source>
</evidence>
<evidence type="ECO:0000313" key="6">
    <source>
        <dbReference type="Proteomes" id="UP000033140"/>
    </source>
</evidence>
<accession>A0A0E9NJK4</accession>
<dbReference type="AlphaFoldDB" id="A0A0E9NJK4"/>
<feature type="domain" description="Fungal lipase-type" evidence="4">
    <location>
        <begin position="78"/>
        <end position="245"/>
    </location>
</feature>
<reference evidence="5 6" key="3">
    <citation type="journal article" date="2015" name="Genome Announc.">
        <title>Draft Genome Sequence of the Archiascomycetous Yeast Saitoella complicata.</title>
        <authorList>
            <person name="Yamauchi K."/>
            <person name="Kondo S."/>
            <person name="Hamamoto M."/>
            <person name="Takahashi Y."/>
            <person name="Ogura Y."/>
            <person name="Hayashi T."/>
            <person name="Nishida H."/>
        </authorList>
    </citation>
    <scope>NUCLEOTIDE SEQUENCE [LARGE SCALE GENOMIC DNA]</scope>
    <source>
        <strain evidence="5 6">NRRL Y-17804</strain>
    </source>
</reference>
<dbReference type="InterPro" id="IPR029058">
    <property type="entry name" value="AB_hydrolase_fold"/>
</dbReference>
<sequence length="382" mass="43224">MKSAWSATTLSTFVGLDDIDEDYSKDIQQAFADHAKLCSEVYLPPRCPLRELQPRVMFRSRKTKTYGEYHVYGDTMHIVFRGSVSARAWLTNSKVPLTPYVLNSHVKVHAGFNAIVEDLMNETGPQGLTSSVKDFLENCRRYTNRQPKVIVHGHSLGGAIAVLAAPYVLKLVHAAKQSAKLIPFPEDQVAQVSWYRSSSTPHPIRVYTCGTPRVGDDAFTAWYTALSIPTVRYTFGTDLLVSLPPRWLGYKSHVGIEVHLTKDQRGQLIFTDCNQLHARAWDVANRIKHHQAYLTGPMSSVKMAVLMNFRRSPSREQLRSSQLWENVYGEGEPIVYEVARKEVEVVEKNKRHAWYIAAKEEPVEETSVPGLGTDDVDLIYYL</sequence>
<dbReference type="OrthoDB" id="426718at2759"/>
<dbReference type="PANTHER" id="PTHR45856">
    <property type="entry name" value="ALPHA/BETA-HYDROLASES SUPERFAMILY PROTEIN"/>
    <property type="match status" value="1"/>
</dbReference>
<reference evidence="5 6" key="2">
    <citation type="journal article" date="2014" name="J. Gen. Appl. Microbiol.">
        <title>The early diverging ascomycetous budding yeast Saitoella complicata has three histone deacetylases belonging to the Clr6, Hos2, and Rpd3 lineages.</title>
        <authorList>
            <person name="Nishida H."/>
            <person name="Matsumoto T."/>
            <person name="Kondo S."/>
            <person name="Hamamoto M."/>
            <person name="Yoshikawa H."/>
        </authorList>
    </citation>
    <scope>NUCLEOTIDE SEQUENCE [LARGE SCALE GENOMIC DNA]</scope>
    <source>
        <strain evidence="5 6">NRRL Y-17804</strain>
    </source>
</reference>
<name>A0A0E9NJK4_SAICN</name>
<dbReference type="Gene3D" id="3.40.50.1820">
    <property type="entry name" value="alpha/beta hydrolase"/>
    <property type="match status" value="1"/>
</dbReference>
<dbReference type="CDD" id="cd00519">
    <property type="entry name" value="Lipase_3"/>
    <property type="match status" value="1"/>
</dbReference>
<dbReference type="Proteomes" id="UP000033140">
    <property type="component" value="Unassembled WGS sequence"/>
</dbReference>
<evidence type="ECO:0000259" key="4">
    <source>
        <dbReference type="Pfam" id="PF01764"/>
    </source>
</evidence>
<comment type="similarity">
    <text evidence="1">Belongs to the AB hydrolase superfamily. Lipase family. Class 3 subfamily.</text>
</comment>
<protein>
    <recommendedName>
        <fullName evidence="4">Fungal lipase-type domain-containing protein</fullName>
    </recommendedName>
</protein>
<dbReference type="Pfam" id="PF01764">
    <property type="entry name" value="Lipase_3"/>
    <property type="match status" value="1"/>
</dbReference>
<organism evidence="5 6">
    <name type="scientific">Saitoella complicata (strain BCRC 22490 / CBS 7301 / JCM 7358 / NBRC 10748 / NRRL Y-17804)</name>
    <dbReference type="NCBI Taxonomy" id="698492"/>
    <lineage>
        <taxon>Eukaryota</taxon>
        <taxon>Fungi</taxon>
        <taxon>Dikarya</taxon>
        <taxon>Ascomycota</taxon>
        <taxon>Taphrinomycotina</taxon>
        <taxon>Taphrinomycotina incertae sedis</taxon>
        <taxon>Saitoella</taxon>
    </lineage>
</organism>
<dbReference type="InterPro" id="IPR002921">
    <property type="entry name" value="Fungal_lipase-type"/>
</dbReference>
<evidence type="ECO:0000256" key="1">
    <source>
        <dbReference type="ARBA" id="ARBA00043996"/>
    </source>
</evidence>
<evidence type="ECO:0000313" key="5">
    <source>
        <dbReference type="EMBL" id="GAO49585.1"/>
    </source>
</evidence>
<comment type="catalytic activity">
    <reaction evidence="2">
        <text>a diacylglycerol + H2O = a monoacylglycerol + a fatty acid + H(+)</text>
        <dbReference type="Rhea" id="RHEA:32731"/>
        <dbReference type="ChEBI" id="CHEBI:15377"/>
        <dbReference type="ChEBI" id="CHEBI:15378"/>
        <dbReference type="ChEBI" id="CHEBI:17408"/>
        <dbReference type="ChEBI" id="CHEBI:18035"/>
        <dbReference type="ChEBI" id="CHEBI:28868"/>
    </reaction>
</comment>
<comment type="caution">
    <text evidence="5">The sequence shown here is derived from an EMBL/GenBank/DDBJ whole genome shotgun (WGS) entry which is preliminary data.</text>
</comment>
<keyword evidence="6" id="KW-1185">Reference proteome</keyword>
<dbReference type="STRING" id="698492.A0A0E9NJK4"/>
<dbReference type="EMBL" id="BACD03000024">
    <property type="protein sequence ID" value="GAO49585.1"/>
    <property type="molecule type" value="Genomic_DNA"/>
</dbReference>
<evidence type="ECO:0000256" key="3">
    <source>
        <dbReference type="ARBA" id="ARBA00048461"/>
    </source>
</evidence>
<proteinExistence type="inferred from homology"/>
<dbReference type="SUPFAM" id="SSF53474">
    <property type="entry name" value="alpha/beta-Hydrolases"/>
    <property type="match status" value="1"/>
</dbReference>
<dbReference type="RefSeq" id="XP_019022160.1">
    <property type="nucleotide sequence ID" value="XM_019171898.1"/>
</dbReference>